<accession>A0A210QEX7</accession>
<dbReference type="STRING" id="6573.A0A210QEX7"/>
<dbReference type="InterPro" id="IPR005135">
    <property type="entry name" value="Endo/exonuclease/phosphatase"/>
</dbReference>
<comment type="caution">
    <text evidence="3">The sequence shown here is derived from an EMBL/GenBank/DDBJ whole genome shotgun (WGS) entry which is preliminary data.</text>
</comment>
<dbReference type="EMBL" id="NEDP02004020">
    <property type="protein sequence ID" value="OWF47171.1"/>
    <property type="molecule type" value="Genomic_DNA"/>
</dbReference>
<evidence type="ECO:0000313" key="4">
    <source>
        <dbReference type="Proteomes" id="UP000242188"/>
    </source>
</evidence>
<name>A0A210QEX7_MIZYE</name>
<dbReference type="Pfam" id="PF00078">
    <property type="entry name" value="RVT_1"/>
    <property type="match status" value="1"/>
</dbReference>
<dbReference type="Pfam" id="PF03372">
    <property type="entry name" value="Exo_endo_phos"/>
    <property type="match status" value="1"/>
</dbReference>
<dbReference type="AlphaFoldDB" id="A0A210QEX7"/>
<dbReference type="InterPro" id="IPR043502">
    <property type="entry name" value="DNA/RNA_pol_sf"/>
</dbReference>
<keyword evidence="3" id="KW-0548">Nucleotidyltransferase</keyword>
<feature type="domain" description="Reverse transcriptase" evidence="2">
    <location>
        <begin position="620"/>
        <end position="888"/>
    </location>
</feature>
<dbReference type="SUPFAM" id="SSF56672">
    <property type="entry name" value="DNA/RNA polymerases"/>
    <property type="match status" value="1"/>
</dbReference>
<dbReference type="PANTHER" id="PTHR47510">
    <property type="entry name" value="REVERSE TRANSCRIPTASE DOMAIN-CONTAINING PROTEIN"/>
    <property type="match status" value="1"/>
</dbReference>
<protein>
    <submittedName>
        <fullName evidence="3">RNA-directed DNA polymerase from transposon BS</fullName>
    </submittedName>
</protein>
<reference evidence="3 4" key="1">
    <citation type="journal article" date="2017" name="Nat. Ecol. Evol.">
        <title>Scallop genome provides insights into evolution of bilaterian karyotype and development.</title>
        <authorList>
            <person name="Wang S."/>
            <person name="Zhang J."/>
            <person name="Jiao W."/>
            <person name="Li J."/>
            <person name="Xun X."/>
            <person name="Sun Y."/>
            <person name="Guo X."/>
            <person name="Huan P."/>
            <person name="Dong B."/>
            <person name="Zhang L."/>
            <person name="Hu X."/>
            <person name="Sun X."/>
            <person name="Wang J."/>
            <person name="Zhao C."/>
            <person name="Wang Y."/>
            <person name="Wang D."/>
            <person name="Huang X."/>
            <person name="Wang R."/>
            <person name="Lv J."/>
            <person name="Li Y."/>
            <person name="Zhang Z."/>
            <person name="Liu B."/>
            <person name="Lu W."/>
            <person name="Hui Y."/>
            <person name="Liang J."/>
            <person name="Zhou Z."/>
            <person name="Hou R."/>
            <person name="Li X."/>
            <person name="Liu Y."/>
            <person name="Li H."/>
            <person name="Ning X."/>
            <person name="Lin Y."/>
            <person name="Zhao L."/>
            <person name="Xing Q."/>
            <person name="Dou J."/>
            <person name="Li Y."/>
            <person name="Mao J."/>
            <person name="Guo H."/>
            <person name="Dou H."/>
            <person name="Li T."/>
            <person name="Mu C."/>
            <person name="Jiang W."/>
            <person name="Fu Q."/>
            <person name="Fu X."/>
            <person name="Miao Y."/>
            <person name="Liu J."/>
            <person name="Yu Q."/>
            <person name="Li R."/>
            <person name="Liao H."/>
            <person name="Li X."/>
            <person name="Kong Y."/>
            <person name="Jiang Z."/>
            <person name="Chourrout D."/>
            <person name="Li R."/>
            <person name="Bao Z."/>
        </authorList>
    </citation>
    <scope>NUCLEOTIDE SEQUENCE [LARGE SCALE GENOMIC DNA]</scope>
    <source>
        <strain evidence="3 4">PY_sf001</strain>
    </source>
</reference>
<dbReference type="CDD" id="cd01650">
    <property type="entry name" value="RT_nLTR_like"/>
    <property type="match status" value="1"/>
</dbReference>
<dbReference type="PANTHER" id="PTHR47510:SF3">
    <property type="entry name" value="ENDO_EXONUCLEASE_PHOSPHATASE DOMAIN-CONTAINING PROTEIN"/>
    <property type="match status" value="1"/>
</dbReference>
<keyword evidence="3" id="KW-0695">RNA-directed DNA polymerase</keyword>
<keyword evidence="4" id="KW-1185">Reference proteome</keyword>
<dbReference type="OrthoDB" id="6154697at2759"/>
<dbReference type="Gene3D" id="3.60.10.10">
    <property type="entry name" value="Endonuclease/exonuclease/phosphatase"/>
    <property type="match status" value="1"/>
</dbReference>
<dbReference type="GO" id="GO:0003964">
    <property type="term" value="F:RNA-directed DNA polymerase activity"/>
    <property type="evidence" value="ECO:0007669"/>
    <property type="project" value="UniProtKB-KW"/>
</dbReference>
<dbReference type="InterPro" id="IPR000477">
    <property type="entry name" value="RT_dom"/>
</dbReference>
<keyword evidence="1" id="KW-0472">Membrane</keyword>
<dbReference type="SUPFAM" id="SSF56219">
    <property type="entry name" value="DNase I-like"/>
    <property type="match status" value="1"/>
</dbReference>
<proteinExistence type="predicted"/>
<evidence type="ECO:0000259" key="2">
    <source>
        <dbReference type="PROSITE" id="PS50878"/>
    </source>
</evidence>
<keyword evidence="1" id="KW-0812">Transmembrane</keyword>
<evidence type="ECO:0000313" key="3">
    <source>
        <dbReference type="EMBL" id="OWF47171.1"/>
    </source>
</evidence>
<keyword evidence="3" id="KW-0808">Transferase</keyword>
<dbReference type="InterPro" id="IPR036691">
    <property type="entry name" value="Endo/exonu/phosph_ase_sf"/>
</dbReference>
<gene>
    <name evidence="3" type="ORF">KP79_PYT26197</name>
</gene>
<organism evidence="3 4">
    <name type="scientific">Mizuhopecten yessoensis</name>
    <name type="common">Japanese scallop</name>
    <name type="synonym">Patinopecten yessoensis</name>
    <dbReference type="NCBI Taxonomy" id="6573"/>
    <lineage>
        <taxon>Eukaryota</taxon>
        <taxon>Metazoa</taxon>
        <taxon>Spiralia</taxon>
        <taxon>Lophotrochozoa</taxon>
        <taxon>Mollusca</taxon>
        <taxon>Bivalvia</taxon>
        <taxon>Autobranchia</taxon>
        <taxon>Pteriomorphia</taxon>
        <taxon>Pectinida</taxon>
        <taxon>Pectinoidea</taxon>
        <taxon>Pectinidae</taxon>
        <taxon>Mizuhopecten</taxon>
    </lineage>
</organism>
<sequence>MGCCTDTWRCAIGIYYCKTRSIGKRLNFINKTDSFATLFKTAVYSSILFAYLSCMQALIKQNSIVLVLLLKLLLSCDIHQISSPILYTHTYGCLSLTVNYDCMKNLINLLSVFLFSCFRNSNFSVILLLLLLMYMDVESNPGPSSGELSVFHLNIRSIRNKMDYIEDIAGDYDIVCLTESHLDDHVLSEDILLPGFHAPFRLDRNFAGGGVIVYVNSLLKVNRLANLEYHGDEAIWIQVILQHTSFIICTIYRPENSVLPFWDNLRASIYNAFDISPNLIITGDFNVDLLTVATNHVFLDIISSFSLSNVILEPTRIGQTRSSLLDPIFLSDSLSCIDSSVINIDRTVSDHQGCIVSVELPCAFKSVYKRKVWLYKRADFVTLNNLISQYDWNGSFLNCESVDIACETFTNVFIEFATMCIPTKEVMIRPNDKPWMTSDLRKNIRKRDRLHKIARKSNRLHDIQKFKSQRNKVNNMKKYSRLDFYENVHGIIDDYFSSDPKAYWRLIKRLMKSSGTSQTIPTLVDPVTENIISSDEGKSNLLNEYFCSITRINERNVRVPDIAPKTNKTFDSIRLNYTEIMDVLQILKLGKASGQDEISHYMLKNVCHTICKPLELLFNISLSAGVYPKLWKLAKVMPLFKKGDRHSPLNYRPISLLSTVGKVFERVIFKHIYNYFFENSLFYKYQSGFLPGHSTVYQLIEMYHNICLSLEEKKHTCIVFCDISKAFDRVWHNGLYIKLKSYGIGGELLVWLKDYLHQRQQKVCVNESFSKLGSIDAGVPQGSILGPLLFLIYINDIADIFDSASRLFADDTSLQCSSSSCLEIQTILNKDLESLNSWAKTWLVTFNPDKTDVLFFSNRNDVDALLELEFDGNILDFSDSHKHLGVTLNSSVKWGDHIEAVYSSVMKKINVLRKLKFLLKRDALLRIYRTFILPILEYACELWDGCSSFESEKLEKAQREAARIITGLPSYASIYSLNFETGLETLSARRKRRKLQLLFKMHVNQTPDYFSSLLSSTVQDLVRYPLRNRNDYRIPYFRLSTTNSSFLPSTLRCWNTLDNSIRSSASLNIFKNSLKPNDQFIPPSYFCNGDRKLNVIHTKLRHRCSSLNYDLFRVNLVETPSCICGHICENVYHFFFQCRSYSIERNILFQRVNDLSLEVPCDLDLLLFGNEDLSLDTNSEVFLYVHNFIKSSKRF</sequence>
<keyword evidence="1" id="KW-1133">Transmembrane helix</keyword>
<dbReference type="PROSITE" id="PS50878">
    <property type="entry name" value="RT_POL"/>
    <property type="match status" value="1"/>
</dbReference>
<feature type="transmembrane region" description="Helical" evidence="1">
    <location>
        <begin position="107"/>
        <end position="134"/>
    </location>
</feature>
<dbReference type="Proteomes" id="UP000242188">
    <property type="component" value="Unassembled WGS sequence"/>
</dbReference>
<evidence type="ECO:0000256" key="1">
    <source>
        <dbReference type="SAM" id="Phobius"/>
    </source>
</evidence>